<reference evidence="2 3" key="1">
    <citation type="submission" date="2014-12" db="EMBL/GenBank/DDBJ databases">
        <title>Draft genome sequence of Cohnella kolymensis strain B-2846.</title>
        <authorList>
            <person name="Karlyshev A.V."/>
            <person name="Kudryashova E.B."/>
        </authorList>
    </citation>
    <scope>NUCLEOTIDE SEQUENCE [LARGE SCALE GENOMIC DNA]</scope>
    <source>
        <strain evidence="2 3">VKM B-2846</strain>
    </source>
</reference>
<evidence type="ECO:0000313" key="3">
    <source>
        <dbReference type="Proteomes" id="UP000054526"/>
    </source>
</evidence>
<evidence type="ECO:0000313" key="2">
    <source>
        <dbReference type="EMBL" id="KIL34900.1"/>
    </source>
</evidence>
<dbReference type="InterPro" id="IPR006357">
    <property type="entry name" value="HAD-SF_hydro_IIA"/>
</dbReference>
<keyword evidence="1" id="KW-0460">Magnesium</keyword>
<gene>
    <name evidence="2" type="ORF">SD71_17015</name>
</gene>
<name>A0ABR5A2Y0_9BACL</name>
<dbReference type="Pfam" id="PF13242">
    <property type="entry name" value="Hydrolase_like"/>
    <property type="match status" value="1"/>
</dbReference>
<keyword evidence="1" id="KW-0479">Metal-binding</keyword>
<protein>
    <recommendedName>
        <fullName evidence="1">Acid sugar phosphatase</fullName>
        <ecNumber evidence="1">3.1.3.-</ecNumber>
    </recommendedName>
</protein>
<comment type="function">
    <text evidence="1">Catalyzes the dephosphorylation of 2-6 carbon acid sugars in vitro.</text>
</comment>
<dbReference type="InterPro" id="IPR023214">
    <property type="entry name" value="HAD_sf"/>
</dbReference>
<comment type="caution">
    <text evidence="2">The sequence shown here is derived from an EMBL/GenBank/DDBJ whole genome shotgun (WGS) entry which is preliminary data.</text>
</comment>
<dbReference type="Proteomes" id="UP000054526">
    <property type="component" value="Unassembled WGS sequence"/>
</dbReference>
<organism evidence="2 3">
    <name type="scientific">Cohnella kolymensis</name>
    <dbReference type="NCBI Taxonomy" id="1590652"/>
    <lineage>
        <taxon>Bacteria</taxon>
        <taxon>Bacillati</taxon>
        <taxon>Bacillota</taxon>
        <taxon>Bacilli</taxon>
        <taxon>Bacillales</taxon>
        <taxon>Paenibacillaceae</taxon>
        <taxon>Cohnella</taxon>
    </lineage>
</organism>
<dbReference type="NCBIfam" id="TIGR01460">
    <property type="entry name" value="HAD-SF-IIA"/>
    <property type="match status" value="1"/>
</dbReference>
<evidence type="ECO:0000256" key="1">
    <source>
        <dbReference type="PIRNR" id="PIRNR000915"/>
    </source>
</evidence>
<comment type="similarity">
    <text evidence="1">Belongs to the HAD-like hydrolase superfamily. NagD family.</text>
</comment>
<dbReference type="EC" id="3.1.3.-" evidence="1"/>
<dbReference type="PANTHER" id="PTHR19288:SF46">
    <property type="entry name" value="HALOACID DEHALOGENASE-LIKE HYDROLASE DOMAIN-CONTAINING PROTEIN 2"/>
    <property type="match status" value="1"/>
</dbReference>
<dbReference type="Gene3D" id="3.40.50.1000">
    <property type="entry name" value="HAD superfamily/HAD-like"/>
    <property type="match status" value="2"/>
</dbReference>
<dbReference type="InterPro" id="IPR036412">
    <property type="entry name" value="HAD-like_sf"/>
</dbReference>
<dbReference type="EMBL" id="JXAL01000026">
    <property type="protein sequence ID" value="KIL34900.1"/>
    <property type="molecule type" value="Genomic_DNA"/>
</dbReference>
<comment type="cofactor">
    <cofactor evidence="1">
        <name>Mg(2+)</name>
        <dbReference type="ChEBI" id="CHEBI:18420"/>
    </cofactor>
</comment>
<proteinExistence type="inferred from homology"/>
<dbReference type="PANTHER" id="PTHR19288">
    <property type="entry name" value="4-NITROPHENYLPHOSPHATASE-RELATED"/>
    <property type="match status" value="1"/>
</dbReference>
<keyword evidence="3" id="KW-1185">Reference proteome</keyword>
<accession>A0ABR5A2Y0</accession>
<dbReference type="SUPFAM" id="SSF56784">
    <property type="entry name" value="HAD-like"/>
    <property type="match status" value="1"/>
</dbReference>
<dbReference type="PIRSF" id="PIRSF000915">
    <property type="entry name" value="PGP-type_phosphatase"/>
    <property type="match status" value="1"/>
</dbReference>
<sequence length="278" mass="29622">MAPKALLFDLDGTLYRGEAMIPGADRLIAGLQRSGIPYRFVTNNSTKTPEEVALHLRKLGIPADEKSIVTSALGAAYYVLKHHPGAETFVIGEEGLRQALRNAGLRLIEEGEAAGPAALVVQGMDRRLTYDRLAAGVHHILNGAVYVLTNPDRVLPVEGGFLPGAGSIGAALKAATGIEPIVIGKPSHILMDYALEQSGTAPEETWVIGDNPYTDIAAARNAGCPAILVLTGLCDADDWREHCRSADVVPNAVCADLDELVSLIQDRTSNRELRTEGK</sequence>
<dbReference type="Pfam" id="PF13344">
    <property type="entry name" value="Hydrolase_6"/>
    <property type="match status" value="1"/>
</dbReference>